<dbReference type="Proteomes" id="UP000215902">
    <property type="component" value="Unassembled WGS sequence"/>
</dbReference>
<evidence type="ECO:0000313" key="2">
    <source>
        <dbReference type="EMBL" id="PAA73048.1"/>
    </source>
</evidence>
<organism evidence="2 3">
    <name type="scientific">Macrostomum lignano</name>
    <dbReference type="NCBI Taxonomy" id="282301"/>
    <lineage>
        <taxon>Eukaryota</taxon>
        <taxon>Metazoa</taxon>
        <taxon>Spiralia</taxon>
        <taxon>Lophotrochozoa</taxon>
        <taxon>Platyhelminthes</taxon>
        <taxon>Rhabditophora</taxon>
        <taxon>Macrostomorpha</taxon>
        <taxon>Macrostomida</taxon>
        <taxon>Macrostomidae</taxon>
        <taxon>Macrostomum</taxon>
    </lineage>
</organism>
<reference evidence="2 3" key="1">
    <citation type="submission" date="2017-06" db="EMBL/GenBank/DDBJ databases">
        <title>A platform for efficient transgenesis in Macrostomum lignano, a flatworm model organism for stem cell research.</title>
        <authorList>
            <person name="Berezikov E."/>
        </authorList>
    </citation>
    <scope>NUCLEOTIDE SEQUENCE [LARGE SCALE GENOMIC DNA]</scope>
    <source>
        <strain evidence="2">DV1</strain>
        <tissue evidence="2">Whole organism</tissue>
    </source>
</reference>
<sequence>RGVGSIVCLSAAVGIGIGGVIAYRLFCRYHKQQQQQQQKQQQQQQQQRQLGETSETEGQESLLVEEEEDCCTCGCGCYRIKSAQTRTRHLPADAVEAGDASVGQDSLSHCCTSLEPAPALPNGSASVAPMGNTQQHQRQRNRRQAADAIELRQLPASAGAARIAGETRHLLGYDDPDDDDSDDNFGEFKGSRATAAAGGNQDFLIDSAEEALPDGDGSAAAATAASVQDVEFRTDSLRAVSSLESVNRDSWFIHSGSVGNSAVAWPGTCAAAPGSPPRQQSQQPSLPGYVNEHNQDLFHRVLHIYARVHSNGDSNAAVESPSVDPELPADADAAEFLDTSLGAEFARRRDEFNSKKPQQQHQEAAEDELFADREDADDEDYELTRQQLLTSLRQGESLFSDCAASSTAVATSACWLMEDSGIDFASASVDPPLAGAGATSAATAATAGSPSATLEMLDRLLDAAAALSAEAADQLTVCDRLASGGREVADGVASADRQLADARSAWEEVHVAHLLASSRLSHSSSFGLDLDLSSGDWSLYDEALQDRIGEIFHKAGLSSILASESPDASVITESPFEQAASSPEQQRSHRLPIGQLERLTDYAKSALHCSAEQQRQRFLADCSGRGAFIRRVAGADSFGSWSRRRCALHRAALFGFCLKRRHLPGDCQHCLQELDSAFARHGWLSDTWPFHPVDQAGATAAAAAAAAAEEAVDCAAADELPASQSPFAAAVAARQQPSSPLARARASLRSLHTRLASIRAEPGSLFREWETLQAFNGSRGDGDLLEAAAALTLIQAEQRQAPEPQLRSRLLAAAMPEAEDLQLLAESLGLTIRLLSPPLESAARDDGLTCQVFEPTAEDPPCGSPLPAELTLISEPSNGCYGVLIS</sequence>
<feature type="region of interest" description="Disordered" evidence="1">
    <location>
        <begin position="170"/>
        <end position="190"/>
    </location>
</feature>
<name>A0A267FH10_9PLAT</name>
<accession>A0A267FH10</accession>
<keyword evidence="3" id="KW-1185">Reference proteome</keyword>
<feature type="compositionally biased region" description="Low complexity" evidence="1">
    <location>
        <begin position="271"/>
        <end position="285"/>
    </location>
</feature>
<gene>
    <name evidence="2" type="ORF">BOX15_Mlig022127g1</name>
</gene>
<dbReference type="AlphaFoldDB" id="A0A267FH10"/>
<protein>
    <submittedName>
        <fullName evidence="2">Uncharacterized protein</fullName>
    </submittedName>
</protein>
<dbReference type="EMBL" id="NIVC01001043">
    <property type="protein sequence ID" value="PAA73048.1"/>
    <property type="molecule type" value="Genomic_DNA"/>
</dbReference>
<evidence type="ECO:0000313" key="3">
    <source>
        <dbReference type="Proteomes" id="UP000215902"/>
    </source>
</evidence>
<comment type="caution">
    <text evidence="2">The sequence shown here is derived from an EMBL/GenBank/DDBJ whole genome shotgun (WGS) entry which is preliminary data.</text>
</comment>
<feature type="region of interest" description="Disordered" evidence="1">
    <location>
        <begin position="271"/>
        <end position="291"/>
    </location>
</feature>
<feature type="non-terminal residue" evidence="2">
    <location>
        <position position="1"/>
    </location>
</feature>
<feature type="compositionally biased region" description="Acidic residues" evidence="1">
    <location>
        <begin position="174"/>
        <end position="185"/>
    </location>
</feature>
<evidence type="ECO:0000256" key="1">
    <source>
        <dbReference type="SAM" id="MobiDB-lite"/>
    </source>
</evidence>
<proteinExistence type="predicted"/>